<dbReference type="PANTHER" id="PTHR46338">
    <property type="entry name" value="TRANSCRIPTION INITIATION FACTOR TFIID SUBUNIT 8"/>
    <property type="match status" value="1"/>
</dbReference>
<keyword evidence="7" id="KW-1185">Reference proteome</keyword>
<feature type="non-terminal residue" evidence="6">
    <location>
        <position position="133"/>
    </location>
</feature>
<evidence type="ECO:0000313" key="7">
    <source>
        <dbReference type="Proteomes" id="UP001244011"/>
    </source>
</evidence>
<comment type="subcellular location">
    <subcellularLocation>
        <location evidence="1">Nucleus</location>
    </subcellularLocation>
</comment>
<accession>A0AAJ0C2N1</accession>
<comment type="caution">
    <text evidence="6">The sequence shown here is derived from an EMBL/GenBank/DDBJ whole genome shotgun (WGS) entry which is preliminary data.</text>
</comment>
<evidence type="ECO:0000256" key="2">
    <source>
        <dbReference type="ARBA" id="ARBA00023015"/>
    </source>
</evidence>
<feature type="domain" description="Bromodomain associated" evidence="5">
    <location>
        <begin position="5"/>
        <end position="84"/>
    </location>
</feature>
<keyword evidence="3" id="KW-0804">Transcription</keyword>
<organism evidence="6 7">
    <name type="scientific">Phialemonium atrogriseum</name>
    <dbReference type="NCBI Taxonomy" id="1093897"/>
    <lineage>
        <taxon>Eukaryota</taxon>
        <taxon>Fungi</taxon>
        <taxon>Dikarya</taxon>
        <taxon>Ascomycota</taxon>
        <taxon>Pezizomycotina</taxon>
        <taxon>Sordariomycetes</taxon>
        <taxon>Sordariomycetidae</taxon>
        <taxon>Cephalothecales</taxon>
        <taxon>Cephalothecaceae</taxon>
        <taxon>Phialemonium</taxon>
    </lineage>
</organism>
<dbReference type="Proteomes" id="UP001244011">
    <property type="component" value="Unassembled WGS sequence"/>
</dbReference>
<dbReference type="AlphaFoldDB" id="A0AAJ0C2N1"/>
<dbReference type="InterPro" id="IPR037818">
    <property type="entry name" value="TAF8"/>
</dbReference>
<dbReference type="SMART" id="SM00576">
    <property type="entry name" value="BTP"/>
    <property type="match status" value="1"/>
</dbReference>
<dbReference type="Pfam" id="PF07524">
    <property type="entry name" value="Bromo_TP"/>
    <property type="match status" value="1"/>
</dbReference>
<proteinExistence type="predicted"/>
<evidence type="ECO:0000313" key="6">
    <source>
        <dbReference type="EMBL" id="KAK1768377.1"/>
    </source>
</evidence>
<dbReference type="EMBL" id="MU839005">
    <property type="protein sequence ID" value="KAK1768377.1"/>
    <property type="molecule type" value="Genomic_DNA"/>
</dbReference>
<evidence type="ECO:0000256" key="1">
    <source>
        <dbReference type="ARBA" id="ARBA00004123"/>
    </source>
</evidence>
<keyword evidence="4" id="KW-0539">Nucleus</keyword>
<reference evidence="6" key="1">
    <citation type="submission" date="2023-06" db="EMBL/GenBank/DDBJ databases">
        <title>Genome-scale phylogeny and comparative genomics of the fungal order Sordariales.</title>
        <authorList>
            <consortium name="Lawrence Berkeley National Laboratory"/>
            <person name="Hensen N."/>
            <person name="Bonometti L."/>
            <person name="Westerberg I."/>
            <person name="Brannstrom I.O."/>
            <person name="Guillou S."/>
            <person name="Cros-Aarteil S."/>
            <person name="Calhoun S."/>
            <person name="Haridas S."/>
            <person name="Kuo A."/>
            <person name="Mondo S."/>
            <person name="Pangilinan J."/>
            <person name="Riley R."/>
            <person name="Labutti K."/>
            <person name="Andreopoulos B."/>
            <person name="Lipzen A."/>
            <person name="Chen C."/>
            <person name="Yanf M."/>
            <person name="Daum C."/>
            <person name="Ng V."/>
            <person name="Clum A."/>
            <person name="Steindorff A."/>
            <person name="Ohm R."/>
            <person name="Martin F."/>
            <person name="Silar P."/>
            <person name="Natvig D."/>
            <person name="Lalanne C."/>
            <person name="Gautier V."/>
            <person name="Ament-Velasquez S.L."/>
            <person name="Kruys A."/>
            <person name="Hutchinson M.I."/>
            <person name="Powell A.J."/>
            <person name="Barry K."/>
            <person name="Miller A.N."/>
            <person name="Grigoriev I.V."/>
            <person name="Debuchy R."/>
            <person name="Gladieux P."/>
            <person name="Thoren M.H."/>
            <person name="Johannesson H."/>
        </authorList>
    </citation>
    <scope>NUCLEOTIDE SEQUENCE</scope>
    <source>
        <strain evidence="6">8032-3</strain>
    </source>
</reference>
<dbReference type="Gene3D" id="1.10.20.10">
    <property type="entry name" value="Histone, subunit A"/>
    <property type="match status" value="1"/>
</dbReference>
<evidence type="ECO:0000259" key="5">
    <source>
        <dbReference type="SMART" id="SM00576"/>
    </source>
</evidence>
<sequence>MTPPQALFHTLLRPSVLQILRAMGYHSAKPTVLDSLTDLAARYLSELCHMTALYAAHNGSDSAAGPDVVDVRMALQYMGALLPERAEEEQEFLGVEDTRGADEFVAWARGPVNKEIKRVALDGVEDATDYLNG</sequence>
<keyword evidence="2" id="KW-0805">Transcription regulation</keyword>
<dbReference type="RefSeq" id="XP_060284590.1">
    <property type="nucleotide sequence ID" value="XM_060427562.1"/>
</dbReference>
<dbReference type="GO" id="GO:0005669">
    <property type="term" value="C:transcription factor TFIID complex"/>
    <property type="evidence" value="ECO:0007669"/>
    <property type="project" value="InterPro"/>
</dbReference>
<dbReference type="GeneID" id="85310749"/>
<dbReference type="PANTHER" id="PTHR46338:SF1">
    <property type="entry name" value="TRANSCRIPTION INITIATION FACTOR TFIID SUBUNIT 8"/>
    <property type="match status" value="1"/>
</dbReference>
<gene>
    <name evidence="6" type="ORF">QBC33DRAFT_534758</name>
</gene>
<protein>
    <recommendedName>
        <fullName evidence="5">Bromodomain associated domain-containing protein</fullName>
    </recommendedName>
</protein>
<dbReference type="GO" id="GO:0046982">
    <property type="term" value="F:protein heterodimerization activity"/>
    <property type="evidence" value="ECO:0007669"/>
    <property type="project" value="InterPro"/>
</dbReference>
<name>A0AAJ0C2N1_9PEZI</name>
<evidence type="ECO:0000256" key="3">
    <source>
        <dbReference type="ARBA" id="ARBA00023163"/>
    </source>
</evidence>
<dbReference type="InterPro" id="IPR009072">
    <property type="entry name" value="Histone-fold"/>
</dbReference>
<evidence type="ECO:0000256" key="4">
    <source>
        <dbReference type="ARBA" id="ARBA00023242"/>
    </source>
</evidence>
<dbReference type="InterPro" id="IPR006565">
    <property type="entry name" value="BTP"/>
</dbReference>